<dbReference type="PANTHER" id="PTHR12598">
    <property type="entry name" value="COPPER HOMEOSTASIS PROTEIN CUTC"/>
    <property type="match status" value="1"/>
</dbReference>
<evidence type="ECO:0000256" key="2">
    <source>
        <dbReference type="HAMAP-Rule" id="MF_00795"/>
    </source>
</evidence>
<comment type="subcellular location">
    <subcellularLocation>
        <location evidence="2">Cytoplasm</location>
    </subcellularLocation>
</comment>
<name>A0A518KCT4_9BACT</name>
<dbReference type="EMBL" id="CP036349">
    <property type="protein sequence ID" value="QDV75597.1"/>
    <property type="molecule type" value="Genomic_DNA"/>
</dbReference>
<dbReference type="Gene3D" id="3.20.20.380">
    <property type="entry name" value="Copper homeostasis (CutC) domain"/>
    <property type="match status" value="1"/>
</dbReference>
<organism evidence="3 4">
    <name type="scientific">Botrimarina mediterranea</name>
    <dbReference type="NCBI Taxonomy" id="2528022"/>
    <lineage>
        <taxon>Bacteria</taxon>
        <taxon>Pseudomonadati</taxon>
        <taxon>Planctomycetota</taxon>
        <taxon>Planctomycetia</taxon>
        <taxon>Pirellulales</taxon>
        <taxon>Lacipirellulaceae</taxon>
        <taxon>Botrimarina</taxon>
    </lineage>
</organism>
<evidence type="ECO:0000313" key="4">
    <source>
        <dbReference type="Proteomes" id="UP000316426"/>
    </source>
</evidence>
<reference evidence="3 4" key="1">
    <citation type="submission" date="2019-02" db="EMBL/GenBank/DDBJ databases">
        <title>Deep-cultivation of Planctomycetes and their phenomic and genomic characterization uncovers novel biology.</title>
        <authorList>
            <person name="Wiegand S."/>
            <person name="Jogler M."/>
            <person name="Boedeker C."/>
            <person name="Pinto D."/>
            <person name="Vollmers J."/>
            <person name="Rivas-Marin E."/>
            <person name="Kohn T."/>
            <person name="Peeters S.H."/>
            <person name="Heuer A."/>
            <person name="Rast P."/>
            <person name="Oberbeckmann S."/>
            <person name="Bunk B."/>
            <person name="Jeske O."/>
            <person name="Meyerdierks A."/>
            <person name="Storesund J.E."/>
            <person name="Kallscheuer N."/>
            <person name="Luecker S."/>
            <person name="Lage O.M."/>
            <person name="Pohl T."/>
            <person name="Merkel B.J."/>
            <person name="Hornburger P."/>
            <person name="Mueller R.-W."/>
            <person name="Bruemmer F."/>
            <person name="Labrenz M."/>
            <person name="Spormann A.M."/>
            <person name="Op den Camp H."/>
            <person name="Overmann J."/>
            <person name="Amann R."/>
            <person name="Jetten M.S.M."/>
            <person name="Mascher T."/>
            <person name="Medema M.H."/>
            <person name="Devos D.P."/>
            <person name="Kaster A.-K."/>
            <person name="Ovreas L."/>
            <person name="Rohde M."/>
            <person name="Galperin M.Y."/>
            <person name="Jogler C."/>
        </authorList>
    </citation>
    <scope>NUCLEOTIDE SEQUENCE [LARGE SCALE GENOMIC DNA]</scope>
    <source>
        <strain evidence="3 4">Spa11</strain>
    </source>
</reference>
<dbReference type="KEGG" id="bmei:Spa11_38160"/>
<dbReference type="InterPro" id="IPR005627">
    <property type="entry name" value="CutC-like"/>
</dbReference>
<accession>A0A518KCT4</accession>
<comment type="caution">
    <text evidence="2">Once thought to be involved in copper homeostasis, experiments in E.coli have shown this is not the case.</text>
</comment>
<dbReference type="GO" id="GO:0005507">
    <property type="term" value="F:copper ion binding"/>
    <property type="evidence" value="ECO:0007669"/>
    <property type="project" value="TreeGrafter"/>
</dbReference>
<keyword evidence="2" id="KW-0963">Cytoplasm</keyword>
<dbReference type="Pfam" id="PF03932">
    <property type="entry name" value="CutC"/>
    <property type="match status" value="1"/>
</dbReference>
<protein>
    <recommendedName>
        <fullName evidence="2">PF03932 family protein CutC</fullName>
    </recommendedName>
</protein>
<sequence>MPRQSILIEACVSSAADAAAAVEAGAHRIELCAALEVGGLTPSIGLIQRVSAAVSVPVMVMIRPRVGDFTPSDDEFVTMLADIAAAKRAGAAGVVFGLLTPNGEVDAPRTKLVVDAAEGLQTVFNRAIDFTPNPVAAATKLADLSVTRVLTSGGATTALEGAATIRQMAKQTADHLEILPGGGVRAANIASILEATGCRQLHLGPGIAEQGPILLNGPALTDTTTLSSGAHRKLDAAAFDKAIRTASSLAPDSNPKPTR</sequence>
<comment type="similarity">
    <text evidence="1 2">Belongs to the CutC family.</text>
</comment>
<gene>
    <name evidence="2 3" type="primary">cutC</name>
    <name evidence="3" type="ORF">Spa11_38160</name>
</gene>
<evidence type="ECO:0000256" key="1">
    <source>
        <dbReference type="ARBA" id="ARBA00007768"/>
    </source>
</evidence>
<dbReference type="HAMAP" id="MF_00795">
    <property type="entry name" value="CutC"/>
    <property type="match status" value="1"/>
</dbReference>
<dbReference type="AlphaFoldDB" id="A0A518KCT4"/>
<dbReference type="PANTHER" id="PTHR12598:SF0">
    <property type="entry name" value="COPPER HOMEOSTASIS PROTEIN CUTC HOMOLOG"/>
    <property type="match status" value="1"/>
</dbReference>
<dbReference type="Proteomes" id="UP000316426">
    <property type="component" value="Chromosome"/>
</dbReference>
<dbReference type="InterPro" id="IPR036822">
    <property type="entry name" value="CutC-like_dom_sf"/>
</dbReference>
<dbReference type="GO" id="GO:0005737">
    <property type="term" value="C:cytoplasm"/>
    <property type="evidence" value="ECO:0007669"/>
    <property type="project" value="UniProtKB-SubCell"/>
</dbReference>
<keyword evidence="4" id="KW-1185">Reference proteome</keyword>
<dbReference type="SUPFAM" id="SSF110395">
    <property type="entry name" value="CutC-like"/>
    <property type="match status" value="1"/>
</dbReference>
<evidence type="ECO:0000313" key="3">
    <source>
        <dbReference type="EMBL" id="QDV75597.1"/>
    </source>
</evidence>
<proteinExistence type="inferred from homology"/>
<dbReference type="RefSeq" id="WP_197529507.1">
    <property type="nucleotide sequence ID" value="NZ_CP036349.1"/>
</dbReference>